<dbReference type="GO" id="GO:0005829">
    <property type="term" value="C:cytosol"/>
    <property type="evidence" value="ECO:0007669"/>
    <property type="project" value="TreeGrafter"/>
</dbReference>
<dbReference type="GeneID" id="98400832"/>
<comment type="function">
    <text evidence="8">Catalyzes the reversible isomerization of glucose-6-phosphate to fructose-6-phosphate.</text>
</comment>
<dbReference type="Gene3D" id="1.10.1390.10">
    <property type="match status" value="1"/>
</dbReference>
<keyword evidence="6 8" id="KW-0413">Isomerase</keyword>
<evidence type="ECO:0000256" key="9">
    <source>
        <dbReference type="RuleBase" id="RU000612"/>
    </source>
</evidence>
<dbReference type="PRINTS" id="PR00662">
    <property type="entry name" value="G6PISOMERASE"/>
</dbReference>
<dbReference type="InterPro" id="IPR001672">
    <property type="entry name" value="G6P_Isomerase"/>
</dbReference>
<name>A0A643FMY6_9BURK</name>
<dbReference type="InterPro" id="IPR018189">
    <property type="entry name" value="Phosphoglucose_isomerase_CS"/>
</dbReference>
<dbReference type="PROSITE" id="PS51463">
    <property type="entry name" value="P_GLUCOSE_ISOMERASE_3"/>
    <property type="match status" value="1"/>
</dbReference>
<dbReference type="SUPFAM" id="SSF53697">
    <property type="entry name" value="SIS domain"/>
    <property type="match status" value="1"/>
</dbReference>
<dbReference type="EMBL" id="CP062803">
    <property type="protein sequence ID" value="QOT77937.1"/>
    <property type="molecule type" value="Genomic_DNA"/>
</dbReference>
<dbReference type="PROSITE" id="PS00765">
    <property type="entry name" value="P_GLUCOSE_ISOMERASE_1"/>
    <property type="match status" value="1"/>
</dbReference>
<evidence type="ECO:0000313" key="10">
    <source>
        <dbReference type="EMBL" id="QOT77937.1"/>
    </source>
</evidence>
<dbReference type="InterPro" id="IPR035476">
    <property type="entry name" value="SIS_PGI_1"/>
</dbReference>
<protein>
    <recommendedName>
        <fullName evidence="8">Glucose-6-phosphate isomerase</fullName>
        <shortName evidence="8">GPI</shortName>
        <ecNumber evidence="8">5.3.1.9</ecNumber>
    </recommendedName>
    <alternativeName>
        <fullName evidence="8">Phosphoglucose isomerase</fullName>
        <shortName evidence="8">PGI</shortName>
    </alternativeName>
    <alternativeName>
        <fullName evidence="8">Phosphohexose isomerase</fullName>
        <shortName evidence="8">PHI</shortName>
    </alternativeName>
</protein>
<comment type="pathway">
    <text evidence="1 8 9">Carbohydrate degradation; glycolysis; D-glyceraldehyde 3-phosphate and glycerone phosphate from D-glucose: step 2/4.</text>
</comment>
<sequence length="544" mass="59392">MPTDLHAWHSLLQHHDAIRETPMREWFAAGSAEQRVEQFSLEAAGLYLDYSKNRITPQTMALLMQLADEAGVTKRRDAMFAGDHINATEDRAVLHIALRAGAGATFKVDGKPVMPAIHAVLDRMRVFSQRVRSGDWTGFTGKRITDVINIGIGGSDLGPRMVCRALSHLAGNGPRMHFVSNVDGTELAECLERLDPEQTLVIVCSKTFTTLETMANACSARQWFLDKGVALDQLASHFAAVSTNVEAVRAFGIDPAHMFEFWDWIGGRFSLWSSVGLSIALAVGFDAFEDLLIGGRAMDAHFSSAPLAQNMPVVLGMLGIWYRNFFGMPTSCMAPYSTSLELFPAFLQQLEMESNGKSVQLDGRHVRAHTAPVVWGSAGTNGQHAYFQLIHQGSQIVPVDFVAPLRPPRLLPGHHAKLLANCFAQAEALMLGRTAEELRATGLTDEIRIAHMVFEGNRPSNTLLMEDITPHTLGALIALYEHRTFVQGVVWNINSFDQWGVELGKILAKPIEGELNHAASAAAGQHDASTASLIARARAALGNA</sequence>
<dbReference type="PROSITE" id="PS00174">
    <property type="entry name" value="P_GLUCOSE_ISOMERASE_2"/>
    <property type="match status" value="1"/>
</dbReference>
<evidence type="ECO:0000256" key="1">
    <source>
        <dbReference type="ARBA" id="ARBA00004926"/>
    </source>
</evidence>
<comment type="catalytic activity">
    <reaction evidence="7 8 9">
        <text>alpha-D-glucose 6-phosphate = beta-D-fructose 6-phosphate</text>
        <dbReference type="Rhea" id="RHEA:11816"/>
        <dbReference type="ChEBI" id="CHEBI:57634"/>
        <dbReference type="ChEBI" id="CHEBI:58225"/>
        <dbReference type="EC" id="5.3.1.9"/>
    </reaction>
</comment>
<dbReference type="GO" id="GO:0006096">
    <property type="term" value="P:glycolytic process"/>
    <property type="evidence" value="ECO:0007669"/>
    <property type="project" value="UniProtKB-UniRule"/>
</dbReference>
<gene>
    <name evidence="8 10" type="primary">pgi</name>
    <name evidence="10" type="ORF">F7R26_007935</name>
</gene>
<proteinExistence type="inferred from homology"/>
<dbReference type="UniPathway" id="UPA00138"/>
<dbReference type="UniPathway" id="UPA00109">
    <property type="reaction ID" value="UER00181"/>
</dbReference>
<evidence type="ECO:0000313" key="11">
    <source>
        <dbReference type="Proteomes" id="UP000397656"/>
    </source>
</evidence>
<comment type="subcellular location">
    <subcellularLocation>
        <location evidence="8">Cytoplasm</location>
    </subcellularLocation>
</comment>
<accession>A0A643FMY6</accession>
<evidence type="ECO:0000256" key="6">
    <source>
        <dbReference type="ARBA" id="ARBA00023235"/>
    </source>
</evidence>
<reference evidence="10 11" key="1">
    <citation type="submission" date="2020-10" db="EMBL/GenBank/DDBJ databases">
        <title>Complete genome sequence of Cupriavidus basilensis CCUG 49340T.</title>
        <authorList>
            <person name="Salva-Serra F."/>
            <person name="Donoso R.A."/>
            <person name="Cho K.H."/>
            <person name="Yoo J.A."/>
            <person name="Lee K."/>
            <person name="Yoon S.-H."/>
            <person name="Perez-Pantoja D."/>
            <person name="Moore E.R.B."/>
        </authorList>
    </citation>
    <scope>NUCLEOTIDE SEQUENCE [LARGE SCALE GENOMIC DNA]</scope>
    <source>
        <strain evidence="11">CCUG 49340</strain>
    </source>
</reference>
<evidence type="ECO:0000256" key="5">
    <source>
        <dbReference type="ARBA" id="ARBA00023152"/>
    </source>
</evidence>
<comment type="pathway">
    <text evidence="8">Carbohydrate biosynthesis; gluconeogenesis.</text>
</comment>
<comment type="similarity">
    <text evidence="2 8 9">Belongs to the GPI family.</text>
</comment>
<dbReference type="EC" id="5.3.1.9" evidence="8"/>
<keyword evidence="4 8" id="KW-0963">Cytoplasm</keyword>
<dbReference type="GO" id="GO:0006094">
    <property type="term" value="P:gluconeogenesis"/>
    <property type="evidence" value="ECO:0007669"/>
    <property type="project" value="UniProtKB-UniRule"/>
</dbReference>
<dbReference type="InterPro" id="IPR046348">
    <property type="entry name" value="SIS_dom_sf"/>
</dbReference>
<dbReference type="CDD" id="cd05015">
    <property type="entry name" value="SIS_PGI_1"/>
    <property type="match status" value="1"/>
</dbReference>
<dbReference type="HAMAP" id="MF_00473">
    <property type="entry name" value="G6P_isomerase"/>
    <property type="match status" value="1"/>
</dbReference>
<dbReference type="NCBIfam" id="NF001211">
    <property type="entry name" value="PRK00179.1"/>
    <property type="match status" value="1"/>
</dbReference>
<dbReference type="InterPro" id="IPR023096">
    <property type="entry name" value="G6P_Isomerase_C"/>
</dbReference>
<dbReference type="GO" id="GO:0051156">
    <property type="term" value="P:glucose 6-phosphate metabolic process"/>
    <property type="evidence" value="ECO:0007669"/>
    <property type="project" value="TreeGrafter"/>
</dbReference>
<evidence type="ECO:0000256" key="2">
    <source>
        <dbReference type="ARBA" id="ARBA00006604"/>
    </source>
</evidence>
<feature type="active site" evidence="8">
    <location>
        <position position="505"/>
    </location>
</feature>
<dbReference type="AlphaFoldDB" id="A0A643FMY6"/>
<organism evidence="10 11">
    <name type="scientific">Cupriavidus basilensis</name>
    <dbReference type="NCBI Taxonomy" id="68895"/>
    <lineage>
        <taxon>Bacteria</taxon>
        <taxon>Pseudomonadati</taxon>
        <taxon>Pseudomonadota</taxon>
        <taxon>Betaproteobacteria</taxon>
        <taxon>Burkholderiales</taxon>
        <taxon>Burkholderiaceae</taxon>
        <taxon>Cupriavidus</taxon>
    </lineage>
</organism>
<dbReference type="GO" id="GO:0048029">
    <property type="term" value="F:monosaccharide binding"/>
    <property type="evidence" value="ECO:0007669"/>
    <property type="project" value="TreeGrafter"/>
</dbReference>
<dbReference type="Proteomes" id="UP000397656">
    <property type="component" value="Chromosome 1"/>
</dbReference>
<keyword evidence="3 8" id="KW-0312">Gluconeogenesis</keyword>
<keyword evidence="5 8" id="KW-0324">Glycolysis</keyword>
<dbReference type="PANTHER" id="PTHR11469:SF1">
    <property type="entry name" value="GLUCOSE-6-PHOSPHATE ISOMERASE"/>
    <property type="match status" value="1"/>
</dbReference>
<feature type="active site" description="Proton donor" evidence="8">
    <location>
        <position position="353"/>
    </location>
</feature>
<dbReference type="Pfam" id="PF00342">
    <property type="entry name" value="PGI"/>
    <property type="match status" value="1"/>
</dbReference>
<dbReference type="GO" id="GO:0004347">
    <property type="term" value="F:glucose-6-phosphate isomerase activity"/>
    <property type="evidence" value="ECO:0007669"/>
    <property type="project" value="UniProtKB-UniRule"/>
</dbReference>
<feature type="active site" evidence="8">
    <location>
        <position position="384"/>
    </location>
</feature>
<evidence type="ECO:0000256" key="8">
    <source>
        <dbReference type="HAMAP-Rule" id="MF_00473"/>
    </source>
</evidence>
<dbReference type="PANTHER" id="PTHR11469">
    <property type="entry name" value="GLUCOSE-6-PHOSPHATE ISOMERASE"/>
    <property type="match status" value="1"/>
</dbReference>
<dbReference type="InterPro" id="IPR035482">
    <property type="entry name" value="SIS_PGI_2"/>
</dbReference>
<dbReference type="FunFam" id="3.40.50.10490:FF:000018">
    <property type="entry name" value="Glucose-6-phosphate isomerase"/>
    <property type="match status" value="1"/>
</dbReference>
<dbReference type="Gene3D" id="3.40.50.10490">
    <property type="entry name" value="Glucose-6-phosphate isomerase like protein, domain 1"/>
    <property type="match status" value="2"/>
</dbReference>
<dbReference type="CDD" id="cd05016">
    <property type="entry name" value="SIS_PGI_2"/>
    <property type="match status" value="1"/>
</dbReference>
<evidence type="ECO:0000256" key="4">
    <source>
        <dbReference type="ARBA" id="ARBA00022490"/>
    </source>
</evidence>
<dbReference type="RefSeq" id="WP_150990516.1">
    <property type="nucleotide sequence ID" value="NZ_CP062803.1"/>
</dbReference>
<evidence type="ECO:0000256" key="7">
    <source>
        <dbReference type="ARBA" id="ARBA00029321"/>
    </source>
</evidence>
<dbReference type="GO" id="GO:0097367">
    <property type="term" value="F:carbohydrate derivative binding"/>
    <property type="evidence" value="ECO:0007669"/>
    <property type="project" value="InterPro"/>
</dbReference>
<evidence type="ECO:0000256" key="3">
    <source>
        <dbReference type="ARBA" id="ARBA00022432"/>
    </source>
</evidence>